<organism evidence="1 2">
    <name type="scientific">Porphyra umbilicalis</name>
    <name type="common">Purple laver</name>
    <name type="synonym">Red alga</name>
    <dbReference type="NCBI Taxonomy" id="2786"/>
    <lineage>
        <taxon>Eukaryota</taxon>
        <taxon>Rhodophyta</taxon>
        <taxon>Bangiophyceae</taxon>
        <taxon>Bangiales</taxon>
        <taxon>Bangiaceae</taxon>
        <taxon>Porphyra</taxon>
    </lineage>
</organism>
<evidence type="ECO:0000313" key="2">
    <source>
        <dbReference type="Proteomes" id="UP000218209"/>
    </source>
</evidence>
<dbReference type="OrthoDB" id="10673339at2759"/>
<sequence length="235" mass="25285">MCLAQVRQPISLDWDVLEETYPTAQPMVNDAGIATYATHFTDGWGGELPAGVAADVAFLRSWALPDECHYGNPQVGMSPFIAEPAVRPHSVGLPTAAEVLADLLVDNFAGLPGVALDTVDPPFVPKADPMVTGADQIHTNGIKQYMFCTEPVEVVPYGVQEEDLPGMQASIDALDALRSYVVDRHVYFVVVHTPLVGQEEFPFPNLVLLWAVGVSPASGNLVGAWGVQFCHNLCD</sequence>
<protein>
    <submittedName>
        <fullName evidence="1">Uncharacterized protein</fullName>
    </submittedName>
</protein>
<keyword evidence="2" id="KW-1185">Reference proteome</keyword>
<gene>
    <name evidence="1" type="ORF">BU14_0461s0002</name>
</gene>
<accession>A0A1X6NUI1</accession>
<evidence type="ECO:0000313" key="1">
    <source>
        <dbReference type="EMBL" id="OSX72160.1"/>
    </source>
</evidence>
<reference evidence="1 2" key="1">
    <citation type="submission" date="2017-03" db="EMBL/GenBank/DDBJ databases">
        <title>WGS assembly of Porphyra umbilicalis.</title>
        <authorList>
            <person name="Brawley S.H."/>
            <person name="Blouin N.A."/>
            <person name="Ficko-Blean E."/>
            <person name="Wheeler G.L."/>
            <person name="Lohr M."/>
            <person name="Goodson H.V."/>
            <person name="Jenkins J.W."/>
            <person name="Blaby-Haas C.E."/>
            <person name="Helliwell K.E."/>
            <person name="Chan C."/>
            <person name="Marriage T."/>
            <person name="Bhattacharya D."/>
            <person name="Klein A.S."/>
            <person name="Badis Y."/>
            <person name="Brodie J."/>
            <person name="Cao Y."/>
            <person name="Collen J."/>
            <person name="Dittami S.M."/>
            <person name="Gachon C.M."/>
            <person name="Green B.R."/>
            <person name="Karpowicz S."/>
            <person name="Kim J.W."/>
            <person name="Kudahl U."/>
            <person name="Lin S."/>
            <person name="Michel G."/>
            <person name="Mittag M."/>
            <person name="Olson B.J."/>
            <person name="Pangilinan J."/>
            <person name="Peng Y."/>
            <person name="Qiu H."/>
            <person name="Shu S."/>
            <person name="Singer J.T."/>
            <person name="Smith A.G."/>
            <person name="Sprecher B.N."/>
            <person name="Wagner V."/>
            <person name="Wang W."/>
            <person name="Wang Z.-Y."/>
            <person name="Yan J."/>
            <person name="Yarish C."/>
            <person name="Zoeuner-Riek S."/>
            <person name="Zhuang Y."/>
            <person name="Zou Y."/>
            <person name="Lindquist E.A."/>
            <person name="Grimwood J."/>
            <person name="Barry K."/>
            <person name="Rokhsar D.S."/>
            <person name="Schmutz J."/>
            <person name="Stiller J.W."/>
            <person name="Grossman A.R."/>
            <person name="Prochnik S.E."/>
        </authorList>
    </citation>
    <scope>NUCLEOTIDE SEQUENCE [LARGE SCALE GENOMIC DNA]</scope>
    <source>
        <strain evidence="1">4086291</strain>
    </source>
</reference>
<dbReference type="Proteomes" id="UP000218209">
    <property type="component" value="Unassembled WGS sequence"/>
</dbReference>
<dbReference type="EMBL" id="KV919079">
    <property type="protein sequence ID" value="OSX72160.1"/>
    <property type="molecule type" value="Genomic_DNA"/>
</dbReference>
<proteinExistence type="predicted"/>
<dbReference type="AlphaFoldDB" id="A0A1X6NUI1"/>
<name>A0A1X6NUI1_PORUM</name>